<proteinExistence type="predicted"/>
<organism evidence="2">
    <name type="scientific">Arundo donax</name>
    <name type="common">Giant reed</name>
    <name type="synonym">Donax arundinaceus</name>
    <dbReference type="NCBI Taxonomy" id="35708"/>
    <lineage>
        <taxon>Eukaryota</taxon>
        <taxon>Viridiplantae</taxon>
        <taxon>Streptophyta</taxon>
        <taxon>Embryophyta</taxon>
        <taxon>Tracheophyta</taxon>
        <taxon>Spermatophyta</taxon>
        <taxon>Magnoliopsida</taxon>
        <taxon>Liliopsida</taxon>
        <taxon>Poales</taxon>
        <taxon>Poaceae</taxon>
        <taxon>PACMAD clade</taxon>
        <taxon>Arundinoideae</taxon>
        <taxon>Arundineae</taxon>
        <taxon>Arundo</taxon>
    </lineage>
</organism>
<reference evidence="2" key="1">
    <citation type="submission" date="2014-09" db="EMBL/GenBank/DDBJ databases">
        <authorList>
            <person name="Magalhaes I.L.F."/>
            <person name="Oliveira U."/>
            <person name="Santos F.R."/>
            <person name="Vidigal T.H.D.A."/>
            <person name="Brescovit A.D."/>
            <person name="Santos A.J."/>
        </authorList>
    </citation>
    <scope>NUCLEOTIDE SEQUENCE</scope>
    <source>
        <tissue evidence="2">Shoot tissue taken approximately 20 cm above the soil surface</tissue>
    </source>
</reference>
<evidence type="ECO:0000313" key="2">
    <source>
        <dbReference type="EMBL" id="JAD63131.1"/>
    </source>
</evidence>
<dbReference type="AlphaFoldDB" id="A0A0A9BIH0"/>
<feature type="region of interest" description="Disordered" evidence="1">
    <location>
        <begin position="1"/>
        <end position="30"/>
    </location>
</feature>
<evidence type="ECO:0000256" key="1">
    <source>
        <dbReference type="SAM" id="MobiDB-lite"/>
    </source>
</evidence>
<dbReference type="EMBL" id="GBRH01234764">
    <property type="protein sequence ID" value="JAD63131.1"/>
    <property type="molecule type" value="Transcribed_RNA"/>
</dbReference>
<reference evidence="2" key="2">
    <citation type="journal article" date="2015" name="Data Brief">
        <title>Shoot transcriptome of the giant reed, Arundo donax.</title>
        <authorList>
            <person name="Barrero R.A."/>
            <person name="Guerrero F.D."/>
            <person name="Moolhuijzen P."/>
            <person name="Goolsby J.A."/>
            <person name="Tidwell J."/>
            <person name="Bellgard S.E."/>
            <person name="Bellgard M.I."/>
        </authorList>
    </citation>
    <scope>NUCLEOTIDE SEQUENCE</scope>
    <source>
        <tissue evidence="2">Shoot tissue taken approximately 20 cm above the soil surface</tissue>
    </source>
</reference>
<protein>
    <submittedName>
        <fullName evidence="2">Uncharacterized protein</fullName>
    </submittedName>
</protein>
<sequence>MRRERRLPRSPRRARRDEFGNGPRGWGRRPRRRRLRRLLLALPLQLREAVLCNPPPDHRRR</sequence>
<feature type="compositionally biased region" description="Basic residues" evidence="1">
    <location>
        <begin position="1"/>
        <end position="14"/>
    </location>
</feature>
<accession>A0A0A9BIH0</accession>
<name>A0A0A9BIH0_ARUDO</name>